<comment type="caution">
    <text evidence="1">The sequence shown here is derived from an EMBL/GenBank/DDBJ whole genome shotgun (WGS) entry which is preliminary data.</text>
</comment>
<dbReference type="Proteomes" id="UP000016496">
    <property type="component" value="Unassembled WGS sequence"/>
</dbReference>
<gene>
    <name evidence="1" type="ORF">HMPREF1981_00023</name>
</gene>
<protein>
    <submittedName>
        <fullName evidence="1">Uncharacterized protein</fullName>
    </submittedName>
</protein>
<reference evidence="1 2" key="1">
    <citation type="submission" date="2013-08" db="EMBL/GenBank/DDBJ databases">
        <authorList>
            <person name="Weinstock G."/>
            <person name="Sodergren E."/>
            <person name="Wylie T."/>
            <person name="Fulton L."/>
            <person name="Fulton R."/>
            <person name="Fronick C."/>
            <person name="O'Laughlin M."/>
            <person name="Godfrey J."/>
            <person name="Miner T."/>
            <person name="Herter B."/>
            <person name="Appelbaum E."/>
            <person name="Cordes M."/>
            <person name="Lek S."/>
            <person name="Wollam A."/>
            <person name="Pepin K.H."/>
            <person name="Palsikar V.B."/>
            <person name="Mitreva M."/>
            <person name="Wilson R.K."/>
        </authorList>
    </citation>
    <scope>NUCLEOTIDE SEQUENCE [LARGE SCALE GENOMIC DNA]</scope>
    <source>
        <strain evidence="1 2">F0041</strain>
    </source>
</reference>
<evidence type="ECO:0000313" key="1">
    <source>
        <dbReference type="EMBL" id="ERI89312.1"/>
    </source>
</evidence>
<dbReference type="PATRIC" id="fig|1321819.3.peg.23"/>
<proteinExistence type="predicted"/>
<accession>U2E533</accession>
<dbReference type="EMBL" id="AWSV01000001">
    <property type="protein sequence ID" value="ERI89312.1"/>
    <property type="molecule type" value="Genomic_DNA"/>
</dbReference>
<sequence length="59" mass="6809">MAAKVCKYNYRTACKNELALFKISETFDDMTIVNKMAEILSEHKSKVSEYEVIDNEDSI</sequence>
<evidence type="ECO:0000313" key="2">
    <source>
        <dbReference type="Proteomes" id="UP000016496"/>
    </source>
</evidence>
<name>U2E533_9BACE</name>
<dbReference type="HOGENOM" id="CLU_2950722_0_0_10"/>
<organism evidence="1 2">
    <name type="scientific">Bacteroides pyogenes F0041</name>
    <dbReference type="NCBI Taxonomy" id="1321819"/>
    <lineage>
        <taxon>Bacteria</taxon>
        <taxon>Pseudomonadati</taxon>
        <taxon>Bacteroidota</taxon>
        <taxon>Bacteroidia</taxon>
        <taxon>Bacteroidales</taxon>
        <taxon>Bacteroidaceae</taxon>
        <taxon>Bacteroides</taxon>
    </lineage>
</organism>
<dbReference type="AlphaFoldDB" id="U2E533"/>